<dbReference type="AlphaFoldDB" id="A0A4U1CJ13"/>
<gene>
    <name evidence="2" type="ORF">FA047_06775</name>
</gene>
<sequence>MFKNPFSFHGRIRRLEYWFSWVIYYGYSAIVNFILVSLGIIEHMVVPIKHTIIPIDFPALRIPDNAIHASIVFITYVPLVVFIITQRAKRCHDRGNSGWFQIIPFYGLWMLFADGEIGDNQYGPNPKGKSYHFLKPDREF</sequence>
<evidence type="ECO:0000313" key="2">
    <source>
        <dbReference type="EMBL" id="TKC06970.1"/>
    </source>
</evidence>
<comment type="caution">
    <text evidence="2">The sequence shown here is derived from an EMBL/GenBank/DDBJ whole genome shotgun (WGS) entry which is preliminary data.</text>
</comment>
<dbReference type="Pfam" id="PF05656">
    <property type="entry name" value="DUF805"/>
    <property type="match status" value="1"/>
</dbReference>
<dbReference type="PANTHER" id="PTHR34980">
    <property type="entry name" value="INNER MEMBRANE PROTEIN-RELATED-RELATED"/>
    <property type="match status" value="1"/>
</dbReference>
<keyword evidence="1" id="KW-1133">Transmembrane helix</keyword>
<feature type="transmembrane region" description="Helical" evidence="1">
    <location>
        <begin position="21"/>
        <end position="46"/>
    </location>
</feature>
<dbReference type="GO" id="GO:0005886">
    <property type="term" value="C:plasma membrane"/>
    <property type="evidence" value="ECO:0007669"/>
    <property type="project" value="TreeGrafter"/>
</dbReference>
<dbReference type="OrthoDB" id="9812349at2"/>
<accession>A0A4U1CJ13</accession>
<dbReference type="InterPro" id="IPR008523">
    <property type="entry name" value="DUF805"/>
</dbReference>
<dbReference type="PANTHER" id="PTHR34980:SF3">
    <property type="entry name" value="BLR8105 PROTEIN"/>
    <property type="match status" value="1"/>
</dbReference>
<dbReference type="EMBL" id="SWBQ01000002">
    <property type="protein sequence ID" value="TKC06970.1"/>
    <property type="molecule type" value="Genomic_DNA"/>
</dbReference>
<evidence type="ECO:0000313" key="3">
    <source>
        <dbReference type="Proteomes" id="UP000307244"/>
    </source>
</evidence>
<proteinExistence type="predicted"/>
<name>A0A4U1CJ13_9SPHI</name>
<evidence type="ECO:0000256" key="1">
    <source>
        <dbReference type="SAM" id="Phobius"/>
    </source>
</evidence>
<keyword evidence="1" id="KW-0812">Transmembrane</keyword>
<dbReference type="Proteomes" id="UP000307244">
    <property type="component" value="Unassembled WGS sequence"/>
</dbReference>
<feature type="transmembrane region" description="Helical" evidence="1">
    <location>
        <begin position="66"/>
        <end position="84"/>
    </location>
</feature>
<keyword evidence="1" id="KW-0472">Membrane</keyword>
<protein>
    <submittedName>
        <fullName evidence="2">DUF805 domain-containing protein</fullName>
    </submittedName>
</protein>
<organism evidence="2 3">
    <name type="scientific">Pedobacter frigoris</name>
    <dbReference type="NCBI Taxonomy" id="2571272"/>
    <lineage>
        <taxon>Bacteria</taxon>
        <taxon>Pseudomonadati</taxon>
        <taxon>Bacteroidota</taxon>
        <taxon>Sphingobacteriia</taxon>
        <taxon>Sphingobacteriales</taxon>
        <taxon>Sphingobacteriaceae</taxon>
        <taxon>Pedobacter</taxon>
    </lineage>
</organism>
<keyword evidence="3" id="KW-1185">Reference proteome</keyword>
<reference evidence="2 3" key="1">
    <citation type="submission" date="2019-04" db="EMBL/GenBank/DDBJ databases">
        <title>Pedobacter sp. RP-3-15 sp. nov., isolated from Arctic soil.</title>
        <authorList>
            <person name="Dahal R.H."/>
            <person name="Kim D.-U."/>
        </authorList>
    </citation>
    <scope>NUCLEOTIDE SEQUENCE [LARGE SCALE GENOMIC DNA]</scope>
    <source>
        <strain evidence="2 3">RP-3-15</strain>
    </source>
</reference>